<dbReference type="PANTHER" id="PTHR46268">
    <property type="entry name" value="STRESS RESPONSE PROTEIN NHAX"/>
    <property type="match status" value="1"/>
</dbReference>
<comment type="caution">
    <text evidence="3">The sequence shown here is derived from an EMBL/GenBank/DDBJ whole genome shotgun (WGS) entry which is preliminary data.</text>
</comment>
<protein>
    <submittedName>
        <fullName evidence="3">UspA</fullName>
    </submittedName>
</protein>
<dbReference type="EMBL" id="AATS01000003">
    <property type="protein sequence ID" value="EAU55409.1"/>
    <property type="molecule type" value="Genomic_DNA"/>
</dbReference>
<dbReference type="PANTHER" id="PTHR46268:SF6">
    <property type="entry name" value="UNIVERSAL STRESS PROTEIN UP12"/>
    <property type="match status" value="1"/>
</dbReference>
<sequence length="152" mass="16317">MLKNGKVLVPTDFSEASKEALNRAGELAALYSAEVHLLHVMEPAVFFETDMIAISPLNDITDAIRAGAKKRLLAQAESVDFNLTTHLMESMGEPAGVICEFAASLPADLIVIGRQGVQGTFEHLLIGSTAERVVRHASCSVLVSMQHATKES</sequence>
<dbReference type="CDD" id="cd00293">
    <property type="entry name" value="USP-like"/>
    <property type="match status" value="1"/>
</dbReference>
<dbReference type="HOGENOM" id="CLU_049301_11_2_0"/>
<comment type="similarity">
    <text evidence="1">Belongs to the universal stress protein A family.</text>
</comment>
<dbReference type="InterPro" id="IPR006016">
    <property type="entry name" value="UspA"/>
</dbReference>
<feature type="domain" description="UspA" evidence="2">
    <location>
        <begin position="5"/>
        <end position="143"/>
    </location>
</feature>
<dbReference type="Pfam" id="PF00582">
    <property type="entry name" value="Usp"/>
    <property type="match status" value="1"/>
</dbReference>
<dbReference type="eggNOG" id="COG0589">
    <property type="taxonomic scope" value="Bacteria"/>
</dbReference>
<dbReference type="Proteomes" id="UP000005297">
    <property type="component" value="Unassembled WGS sequence"/>
</dbReference>
<reference evidence="3 4" key="1">
    <citation type="submission" date="2006-09" db="EMBL/GenBank/DDBJ databases">
        <authorList>
            <person name="Emerson D."/>
            <person name="Ferriera S."/>
            <person name="Johnson J."/>
            <person name="Kravitz S."/>
            <person name="Halpern A."/>
            <person name="Remington K."/>
            <person name="Beeson K."/>
            <person name="Tran B."/>
            <person name="Rogers Y.-H."/>
            <person name="Friedman R."/>
            <person name="Venter J.C."/>
        </authorList>
    </citation>
    <scope>NUCLEOTIDE SEQUENCE [LARGE SCALE GENOMIC DNA]</scope>
    <source>
        <strain evidence="3 4">PV-1</strain>
    </source>
</reference>
<evidence type="ECO:0000313" key="3">
    <source>
        <dbReference type="EMBL" id="EAU55409.1"/>
    </source>
</evidence>
<dbReference type="PRINTS" id="PR01438">
    <property type="entry name" value="UNVRSLSTRESS"/>
</dbReference>
<dbReference type="OrthoDB" id="5295044at2"/>
<evidence type="ECO:0000256" key="1">
    <source>
        <dbReference type="ARBA" id="ARBA00008791"/>
    </source>
</evidence>
<dbReference type="RefSeq" id="WP_009849872.1">
    <property type="nucleotide sequence ID" value="NZ_DS022294.1"/>
</dbReference>
<dbReference type="STRING" id="314344.AL013_06815"/>
<keyword evidence="4" id="KW-1185">Reference proteome</keyword>
<name>Q0F0Y2_9PROT</name>
<dbReference type="InterPro" id="IPR006015">
    <property type="entry name" value="Universal_stress_UspA"/>
</dbReference>
<dbReference type="InParanoid" id="Q0F0Y2"/>
<organism evidence="3 4">
    <name type="scientific">Mariprofundus ferrooxydans PV-1</name>
    <dbReference type="NCBI Taxonomy" id="314345"/>
    <lineage>
        <taxon>Bacteria</taxon>
        <taxon>Pseudomonadati</taxon>
        <taxon>Pseudomonadota</taxon>
        <taxon>Candidatius Mariprofundia</taxon>
        <taxon>Mariprofundales</taxon>
        <taxon>Mariprofundaceae</taxon>
        <taxon>Mariprofundus</taxon>
    </lineage>
</organism>
<dbReference type="InterPro" id="IPR014729">
    <property type="entry name" value="Rossmann-like_a/b/a_fold"/>
</dbReference>
<dbReference type="Gene3D" id="3.40.50.620">
    <property type="entry name" value="HUPs"/>
    <property type="match status" value="1"/>
</dbReference>
<gene>
    <name evidence="3" type="ORF">SPV1_11771</name>
</gene>
<dbReference type="SUPFAM" id="SSF52402">
    <property type="entry name" value="Adenine nucleotide alpha hydrolases-like"/>
    <property type="match status" value="1"/>
</dbReference>
<dbReference type="FunCoup" id="Q0F0Y2">
    <property type="interactions" value="316"/>
</dbReference>
<accession>Q0F0Y2</accession>
<evidence type="ECO:0000259" key="2">
    <source>
        <dbReference type="Pfam" id="PF00582"/>
    </source>
</evidence>
<proteinExistence type="inferred from homology"/>
<evidence type="ECO:0000313" key="4">
    <source>
        <dbReference type="Proteomes" id="UP000005297"/>
    </source>
</evidence>
<dbReference type="AlphaFoldDB" id="Q0F0Y2"/>